<proteinExistence type="predicted"/>
<name>A0ABV0JN13_9CYAN</name>
<evidence type="ECO:0000313" key="2">
    <source>
        <dbReference type="Proteomes" id="UP001442494"/>
    </source>
</evidence>
<reference evidence="1 2" key="1">
    <citation type="submission" date="2022-04" db="EMBL/GenBank/DDBJ databases">
        <title>Positive selection, recombination, and allopatry shape intraspecific diversity of widespread and dominant cyanobacteria.</title>
        <authorList>
            <person name="Wei J."/>
            <person name="Shu W."/>
            <person name="Hu C."/>
        </authorList>
    </citation>
    <scope>NUCLEOTIDE SEQUENCE [LARGE SCALE GENOMIC DNA]</scope>
    <source>
        <strain evidence="1 2">GB2-A5</strain>
    </source>
</reference>
<organism evidence="1 2">
    <name type="scientific">Funiculus sociatus GB2-A5</name>
    <dbReference type="NCBI Taxonomy" id="2933946"/>
    <lineage>
        <taxon>Bacteria</taxon>
        <taxon>Bacillati</taxon>
        <taxon>Cyanobacteriota</taxon>
        <taxon>Cyanophyceae</taxon>
        <taxon>Coleofasciculales</taxon>
        <taxon>Coleofasciculaceae</taxon>
        <taxon>Funiculus</taxon>
    </lineage>
</organism>
<evidence type="ECO:0000313" key="1">
    <source>
        <dbReference type="EMBL" id="MEP0864826.1"/>
    </source>
</evidence>
<comment type="caution">
    <text evidence="1">The sequence shown here is derived from an EMBL/GenBank/DDBJ whole genome shotgun (WGS) entry which is preliminary data.</text>
</comment>
<sequence>MGRETAPQFARRGAELVCLGS</sequence>
<keyword evidence="2" id="KW-1185">Reference proteome</keyword>
<protein>
    <submittedName>
        <fullName evidence="1">Uncharacterized protein</fullName>
    </submittedName>
</protein>
<dbReference type="EMBL" id="JAMPKK010000017">
    <property type="protein sequence ID" value="MEP0864826.1"/>
    <property type="molecule type" value="Genomic_DNA"/>
</dbReference>
<dbReference type="Proteomes" id="UP001442494">
    <property type="component" value="Unassembled WGS sequence"/>
</dbReference>
<gene>
    <name evidence="1" type="ORF">NDI37_10130</name>
</gene>
<accession>A0ABV0JN13</accession>